<comment type="caution">
    <text evidence="1">The sequence shown here is derived from an EMBL/GenBank/DDBJ whole genome shotgun (WGS) entry which is preliminary data.</text>
</comment>
<dbReference type="Proteomes" id="UP000282574">
    <property type="component" value="Unassembled WGS sequence"/>
</dbReference>
<dbReference type="RefSeq" id="WP_106168804.1">
    <property type="nucleotide sequence ID" value="NZ_JAVKZF010000003.1"/>
</dbReference>
<keyword evidence="2" id="KW-1185">Reference proteome</keyword>
<proteinExistence type="predicted"/>
<gene>
    <name evidence="1" type="ORF">DSM107010_26500</name>
</gene>
<dbReference type="AlphaFoldDB" id="A0AB37UKX8"/>
<sequence>MSTTIQEIYTQVIRTLSPAERLRLATLILNDLVQHDAELVDQSDTWIEQDRLDLVAFSMQYAETSYPESEELA</sequence>
<accession>A0AB37UKX8</accession>
<protein>
    <submittedName>
        <fullName evidence="1">Uncharacterized protein</fullName>
    </submittedName>
</protein>
<dbReference type="EMBL" id="RSCK01000018">
    <property type="protein sequence ID" value="RUT12041.1"/>
    <property type="molecule type" value="Genomic_DNA"/>
</dbReference>
<reference evidence="1 2" key="1">
    <citation type="journal article" date="2019" name="Genome Biol. Evol.">
        <title>Day and night: Metabolic profiles and evolutionary relationships of six axenic non-marine cyanobacteria.</title>
        <authorList>
            <person name="Will S.E."/>
            <person name="Henke P."/>
            <person name="Boedeker C."/>
            <person name="Huang S."/>
            <person name="Brinkmann H."/>
            <person name="Rohde M."/>
            <person name="Jarek M."/>
            <person name="Friedl T."/>
            <person name="Seufert S."/>
            <person name="Schumacher M."/>
            <person name="Overmann J."/>
            <person name="Neumann-Schaal M."/>
            <person name="Petersen J."/>
        </authorList>
    </citation>
    <scope>NUCLEOTIDE SEQUENCE [LARGE SCALE GENOMIC DNA]</scope>
    <source>
        <strain evidence="1 2">SAG 39.79</strain>
    </source>
</reference>
<organism evidence="1 2">
    <name type="scientific">Chroococcidiopsis cubana SAG 39.79</name>
    <dbReference type="NCBI Taxonomy" id="388085"/>
    <lineage>
        <taxon>Bacteria</taxon>
        <taxon>Bacillati</taxon>
        <taxon>Cyanobacteriota</taxon>
        <taxon>Cyanophyceae</taxon>
        <taxon>Chroococcidiopsidales</taxon>
        <taxon>Chroococcidiopsidaceae</taxon>
        <taxon>Chroococcidiopsis</taxon>
    </lineage>
</organism>
<evidence type="ECO:0000313" key="1">
    <source>
        <dbReference type="EMBL" id="RUT12041.1"/>
    </source>
</evidence>
<name>A0AB37UKX8_9CYAN</name>
<evidence type="ECO:0000313" key="2">
    <source>
        <dbReference type="Proteomes" id="UP000282574"/>
    </source>
</evidence>